<feature type="non-terminal residue" evidence="2">
    <location>
        <position position="1"/>
    </location>
</feature>
<organism evidence="2 3">
    <name type="scientific">Rotaria socialis</name>
    <dbReference type="NCBI Taxonomy" id="392032"/>
    <lineage>
        <taxon>Eukaryota</taxon>
        <taxon>Metazoa</taxon>
        <taxon>Spiralia</taxon>
        <taxon>Gnathifera</taxon>
        <taxon>Rotifera</taxon>
        <taxon>Eurotatoria</taxon>
        <taxon>Bdelloidea</taxon>
        <taxon>Philodinida</taxon>
        <taxon>Philodinidae</taxon>
        <taxon>Rotaria</taxon>
    </lineage>
</organism>
<gene>
    <name evidence="2" type="ORF">QYT958_LOCUS47091</name>
</gene>
<protein>
    <submittedName>
        <fullName evidence="2">Uncharacterized protein</fullName>
    </submittedName>
</protein>
<dbReference type="AlphaFoldDB" id="A0A822FST5"/>
<feature type="region of interest" description="Disordered" evidence="1">
    <location>
        <begin position="1"/>
        <end position="20"/>
    </location>
</feature>
<name>A0A822FST5_9BILA</name>
<proteinExistence type="predicted"/>
<accession>A0A822FST5</accession>
<evidence type="ECO:0000256" key="1">
    <source>
        <dbReference type="SAM" id="MobiDB-lite"/>
    </source>
</evidence>
<dbReference type="EMBL" id="CAJOBR010086792">
    <property type="protein sequence ID" value="CAF5134020.1"/>
    <property type="molecule type" value="Genomic_DNA"/>
</dbReference>
<evidence type="ECO:0000313" key="3">
    <source>
        <dbReference type="Proteomes" id="UP000663848"/>
    </source>
</evidence>
<sequence length="80" mass="8587">NSHPDESERLPLVDNSSEGSEKLNIASEVRIQAFRDLLIGAALCNNASKQIIKDIEFGQDKVGATSKVKLVGDAADTALY</sequence>
<dbReference type="Proteomes" id="UP000663848">
    <property type="component" value="Unassembled WGS sequence"/>
</dbReference>
<feature type="compositionally biased region" description="Basic and acidic residues" evidence="1">
    <location>
        <begin position="1"/>
        <end position="11"/>
    </location>
</feature>
<feature type="non-terminal residue" evidence="2">
    <location>
        <position position="80"/>
    </location>
</feature>
<evidence type="ECO:0000313" key="2">
    <source>
        <dbReference type="EMBL" id="CAF5134020.1"/>
    </source>
</evidence>
<comment type="caution">
    <text evidence="2">The sequence shown here is derived from an EMBL/GenBank/DDBJ whole genome shotgun (WGS) entry which is preliminary data.</text>
</comment>
<reference evidence="2" key="1">
    <citation type="submission" date="2021-02" db="EMBL/GenBank/DDBJ databases">
        <authorList>
            <person name="Nowell W R."/>
        </authorList>
    </citation>
    <scope>NUCLEOTIDE SEQUENCE</scope>
</reference>